<gene>
    <name evidence="9" type="ORF">Rhow_003121</name>
</gene>
<evidence type="ECO:0000256" key="1">
    <source>
        <dbReference type="ARBA" id="ARBA00011073"/>
    </source>
</evidence>
<evidence type="ECO:0000259" key="8">
    <source>
        <dbReference type="Pfam" id="PF00082"/>
    </source>
</evidence>
<feature type="active site" description="Charge relay system" evidence="5">
    <location>
        <position position="175"/>
    </location>
</feature>
<sequence length="427" mass="43536">MISRRDSDRGGDGEGPSADSRAETTGRQVVVFTDDGRRTDPTALLRSLTGVSTVTRSGEFDSSAMDLEQVEAADAVVFDELGIAVVAADPDQLEALRAATAAPDVAVLSVEPELVHHALDSEDTVVEIARPENGAVAAEDTEHFLDTREFTWGLQATRTTTSTCSGRGVRIAVLDTGFDLTHPDFHGRTITAQSFIPGAAPQDGHGHGTHCIGTACGPTAAAGTRRYGVAHEADIFVGKVLSDQGRGVDGGILAGIEWAIANGCQIVSMSLGADVASVSVAYETVGQRALAAGVLIVAAAGNNANRAAGRPGLVGVPANSPSIMAVAAVDPGLGLANFSAASNPVTGGEIDVAGPGVGVFSSVPMPVRYGSKSGTSMATPHVAGIAALWCAETGRTGRDLWSLLTQHSRRLALQSLDVGAGLIQASG</sequence>
<evidence type="ECO:0000313" key="10">
    <source>
        <dbReference type="Proteomes" id="UP000287519"/>
    </source>
</evidence>
<evidence type="ECO:0000256" key="7">
    <source>
        <dbReference type="SAM" id="MobiDB-lite"/>
    </source>
</evidence>
<dbReference type="PRINTS" id="PR00723">
    <property type="entry name" value="SUBTILISIN"/>
</dbReference>
<protein>
    <submittedName>
        <fullName evidence="9">Possible subtilisin</fullName>
    </submittedName>
</protein>
<reference evidence="9 10" key="1">
    <citation type="submission" date="2018-11" db="EMBL/GenBank/DDBJ databases">
        <title>Microbial catabolism of amino acid.</title>
        <authorList>
            <person name="Hibi M."/>
            <person name="Ogawa J."/>
        </authorList>
    </citation>
    <scope>NUCLEOTIDE SEQUENCE [LARGE SCALE GENOMIC DNA]</scope>
    <source>
        <strain evidence="9 10">C31-06</strain>
    </source>
</reference>
<dbReference type="InterPro" id="IPR023827">
    <property type="entry name" value="Peptidase_S8_Asp-AS"/>
</dbReference>
<comment type="caution">
    <text evidence="9">The sequence shown here is derived from an EMBL/GenBank/DDBJ whole genome shotgun (WGS) entry which is preliminary data.</text>
</comment>
<feature type="region of interest" description="Disordered" evidence="7">
    <location>
        <begin position="1"/>
        <end position="29"/>
    </location>
</feature>
<dbReference type="EMBL" id="BHYM01000028">
    <property type="protein sequence ID" value="GCE39597.1"/>
    <property type="molecule type" value="Genomic_DNA"/>
</dbReference>
<dbReference type="InterPro" id="IPR015500">
    <property type="entry name" value="Peptidase_S8_subtilisin-rel"/>
</dbReference>
<comment type="similarity">
    <text evidence="1 5 6">Belongs to the peptidase S8 family.</text>
</comment>
<keyword evidence="3 5" id="KW-0378">Hydrolase</keyword>
<feature type="active site" description="Charge relay system" evidence="5">
    <location>
        <position position="376"/>
    </location>
</feature>
<dbReference type="AlphaFoldDB" id="A0A402C7V4"/>
<evidence type="ECO:0000313" key="9">
    <source>
        <dbReference type="EMBL" id="GCE39597.1"/>
    </source>
</evidence>
<name>A0A402C7V4_RHOWR</name>
<feature type="active site" description="Charge relay system" evidence="5">
    <location>
        <position position="207"/>
    </location>
</feature>
<dbReference type="GO" id="GO:0004252">
    <property type="term" value="F:serine-type endopeptidase activity"/>
    <property type="evidence" value="ECO:0007669"/>
    <property type="project" value="UniProtKB-UniRule"/>
</dbReference>
<dbReference type="InterPro" id="IPR000209">
    <property type="entry name" value="Peptidase_S8/S53_dom"/>
</dbReference>
<dbReference type="PANTHER" id="PTHR43806:SF11">
    <property type="entry name" value="CEREVISIN-RELATED"/>
    <property type="match status" value="1"/>
</dbReference>
<keyword evidence="10" id="KW-1185">Reference proteome</keyword>
<dbReference type="PANTHER" id="PTHR43806">
    <property type="entry name" value="PEPTIDASE S8"/>
    <property type="match status" value="1"/>
</dbReference>
<organism evidence="9 10">
    <name type="scientific">Rhodococcus wratislaviensis</name>
    <name type="common">Tsukamurella wratislaviensis</name>
    <dbReference type="NCBI Taxonomy" id="44752"/>
    <lineage>
        <taxon>Bacteria</taxon>
        <taxon>Bacillati</taxon>
        <taxon>Actinomycetota</taxon>
        <taxon>Actinomycetes</taxon>
        <taxon>Mycobacteriales</taxon>
        <taxon>Nocardiaceae</taxon>
        <taxon>Rhodococcus</taxon>
    </lineage>
</organism>
<feature type="compositionally biased region" description="Basic and acidic residues" evidence="7">
    <location>
        <begin position="1"/>
        <end position="12"/>
    </location>
</feature>
<feature type="domain" description="Peptidase S8/S53" evidence="8">
    <location>
        <begin position="166"/>
        <end position="391"/>
    </location>
</feature>
<dbReference type="Pfam" id="PF00082">
    <property type="entry name" value="Peptidase_S8"/>
    <property type="match status" value="1"/>
</dbReference>
<proteinExistence type="inferred from homology"/>
<dbReference type="GO" id="GO:0005615">
    <property type="term" value="C:extracellular space"/>
    <property type="evidence" value="ECO:0007669"/>
    <property type="project" value="TreeGrafter"/>
</dbReference>
<keyword evidence="2 5" id="KW-0645">Protease</keyword>
<evidence type="ECO:0000256" key="6">
    <source>
        <dbReference type="RuleBase" id="RU003355"/>
    </source>
</evidence>
<dbReference type="PROSITE" id="PS00136">
    <property type="entry name" value="SUBTILASE_ASP"/>
    <property type="match status" value="1"/>
</dbReference>
<dbReference type="RefSeq" id="WP_124392009.1">
    <property type="nucleotide sequence ID" value="NZ_BHYM01000028.1"/>
</dbReference>
<dbReference type="SUPFAM" id="SSF52743">
    <property type="entry name" value="Subtilisin-like"/>
    <property type="match status" value="1"/>
</dbReference>
<dbReference type="InterPro" id="IPR023828">
    <property type="entry name" value="Peptidase_S8_Ser-AS"/>
</dbReference>
<dbReference type="Proteomes" id="UP000287519">
    <property type="component" value="Unassembled WGS sequence"/>
</dbReference>
<evidence type="ECO:0000256" key="3">
    <source>
        <dbReference type="ARBA" id="ARBA00022801"/>
    </source>
</evidence>
<dbReference type="PROSITE" id="PS51892">
    <property type="entry name" value="SUBTILASE"/>
    <property type="match status" value="1"/>
</dbReference>
<dbReference type="GO" id="GO:0006508">
    <property type="term" value="P:proteolysis"/>
    <property type="evidence" value="ECO:0007669"/>
    <property type="project" value="UniProtKB-KW"/>
</dbReference>
<dbReference type="OrthoDB" id="9813435at2"/>
<dbReference type="PROSITE" id="PS00138">
    <property type="entry name" value="SUBTILASE_SER"/>
    <property type="match status" value="1"/>
</dbReference>
<accession>A0A402C7V4</accession>
<evidence type="ECO:0000256" key="5">
    <source>
        <dbReference type="PROSITE-ProRule" id="PRU01240"/>
    </source>
</evidence>
<dbReference type="InterPro" id="IPR050131">
    <property type="entry name" value="Peptidase_S8_subtilisin-like"/>
</dbReference>
<evidence type="ECO:0000256" key="4">
    <source>
        <dbReference type="ARBA" id="ARBA00022825"/>
    </source>
</evidence>
<keyword evidence="4 5" id="KW-0720">Serine protease</keyword>
<dbReference type="InterPro" id="IPR036852">
    <property type="entry name" value="Peptidase_S8/S53_dom_sf"/>
</dbReference>
<evidence type="ECO:0000256" key="2">
    <source>
        <dbReference type="ARBA" id="ARBA00022670"/>
    </source>
</evidence>
<dbReference type="Gene3D" id="3.40.50.200">
    <property type="entry name" value="Peptidase S8/S53 domain"/>
    <property type="match status" value="1"/>
</dbReference>